<keyword evidence="6" id="KW-0963">Cytoplasm</keyword>
<sequence length="314" mass="35421">SAHHKDALDCAYRVFRDREDFLAHDDDWLMSRFRFPRAILLELCSELRPVLERPSRRNHVLCVPVQVLTTLGHLATGTFQRELADRSGMLQSSLSRVMPYVWDAIVGMAPRYICFPYTQAEQANIKMQFAAIAGFPNVIGAIDCTHVAIKAPSENEFAFVNRKHFHSLNVQIICDAHISVGNRLQTGAVRDGWLLGDSGYPLRTWLLTPLTRPQTEQERRYNEKVVERTIGLLKGRWRCLDRSGGTVLYSPTKVWRIVVACAVLHNIAQKNGIPVPSNAHTEDNEPDPGPPNAVHNAMAIQRRINVINGMLKGK</sequence>
<dbReference type="GO" id="GO:0005737">
    <property type="term" value="C:cytoplasm"/>
    <property type="evidence" value="ECO:0007669"/>
    <property type="project" value="UniProtKB-SubCell"/>
</dbReference>
<evidence type="ECO:0000256" key="3">
    <source>
        <dbReference type="ARBA" id="ARBA00004496"/>
    </source>
</evidence>
<evidence type="ECO:0000256" key="4">
    <source>
        <dbReference type="ARBA" id="ARBA00006958"/>
    </source>
</evidence>
<dbReference type="GO" id="GO:0005634">
    <property type="term" value="C:nucleus"/>
    <property type="evidence" value="ECO:0007669"/>
    <property type="project" value="UniProtKB-SubCell"/>
</dbReference>
<dbReference type="GO" id="GO:0046872">
    <property type="term" value="F:metal ion binding"/>
    <property type="evidence" value="ECO:0007669"/>
    <property type="project" value="UniProtKB-KW"/>
</dbReference>
<comment type="function">
    <text evidence="12">Transposase-derived protein that may have nuclease activity. Does not have transposase activity.</text>
</comment>
<feature type="domain" description="DDE Tnp4" evidence="14">
    <location>
        <begin position="142"/>
        <end position="179"/>
    </location>
</feature>
<comment type="similarity">
    <text evidence="4">Belongs to the HARBI1 family.</text>
</comment>
<dbReference type="AlphaFoldDB" id="A0A9J7Z0A2"/>
<proteinExistence type="inferred from homology"/>
<evidence type="ECO:0000256" key="6">
    <source>
        <dbReference type="ARBA" id="ARBA00022490"/>
    </source>
</evidence>
<evidence type="ECO:0000256" key="7">
    <source>
        <dbReference type="ARBA" id="ARBA00022722"/>
    </source>
</evidence>
<dbReference type="PANTHER" id="PTHR22930:SF85">
    <property type="entry name" value="GH03217P-RELATED"/>
    <property type="match status" value="1"/>
</dbReference>
<keyword evidence="16" id="KW-1185">Reference proteome</keyword>
<dbReference type="Ensembl" id="ENSCCRT00000129249.1">
    <property type="protein sequence ID" value="ENSCCRP00000122870.1"/>
    <property type="gene ID" value="ENSCCRG00000060161.1"/>
</dbReference>
<evidence type="ECO:0000256" key="12">
    <source>
        <dbReference type="ARBA" id="ARBA00045850"/>
    </source>
</evidence>
<feature type="region of interest" description="Disordered" evidence="13">
    <location>
        <begin position="272"/>
        <end position="292"/>
    </location>
</feature>
<comment type="subcellular location">
    <subcellularLocation>
        <location evidence="3">Cytoplasm</location>
    </subcellularLocation>
    <subcellularLocation>
        <location evidence="2">Nucleus</location>
    </subcellularLocation>
</comment>
<keyword evidence="8" id="KW-0479">Metal-binding</keyword>
<feature type="domain" description="DDE Tnp4" evidence="14">
    <location>
        <begin position="182"/>
        <end position="266"/>
    </location>
</feature>
<dbReference type="PANTHER" id="PTHR22930">
    <property type="match status" value="1"/>
</dbReference>
<evidence type="ECO:0000256" key="9">
    <source>
        <dbReference type="ARBA" id="ARBA00022801"/>
    </source>
</evidence>
<evidence type="ECO:0000256" key="10">
    <source>
        <dbReference type="ARBA" id="ARBA00023242"/>
    </source>
</evidence>
<keyword evidence="7" id="KW-0540">Nuclease</keyword>
<dbReference type="InterPro" id="IPR027806">
    <property type="entry name" value="HARBI1_dom"/>
</dbReference>
<keyword evidence="10" id="KW-0539">Nucleus</keyword>
<dbReference type="GO" id="GO:0016787">
    <property type="term" value="F:hydrolase activity"/>
    <property type="evidence" value="ECO:0007669"/>
    <property type="project" value="UniProtKB-KW"/>
</dbReference>
<evidence type="ECO:0000259" key="14">
    <source>
        <dbReference type="Pfam" id="PF13359"/>
    </source>
</evidence>
<evidence type="ECO:0000313" key="15">
    <source>
        <dbReference type="Ensembl" id="ENSCCRP00000122870.1"/>
    </source>
</evidence>
<reference evidence="15" key="2">
    <citation type="submission" date="2025-09" db="UniProtKB">
        <authorList>
            <consortium name="Ensembl"/>
        </authorList>
    </citation>
    <scope>IDENTIFICATION</scope>
</reference>
<comment type="cofactor">
    <cofactor evidence="1">
        <name>a divalent metal cation</name>
        <dbReference type="ChEBI" id="CHEBI:60240"/>
    </cofactor>
</comment>
<name>A0A9J7Z0A2_CYPCA</name>
<accession>A0A9J7Z0A2</accession>
<dbReference type="PRINTS" id="PR02086">
    <property type="entry name" value="PUTNUCHARBI1"/>
</dbReference>
<dbReference type="Proteomes" id="UP001108240">
    <property type="component" value="Unplaced"/>
</dbReference>
<dbReference type="InterPro" id="IPR026103">
    <property type="entry name" value="HARBI1_animal"/>
</dbReference>
<evidence type="ECO:0000256" key="1">
    <source>
        <dbReference type="ARBA" id="ARBA00001968"/>
    </source>
</evidence>
<dbReference type="OMA" id="ICDAHIS"/>
<reference evidence="15" key="1">
    <citation type="submission" date="2025-08" db="UniProtKB">
        <authorList>
            <consortium name="Ensembl"/>
        </authorList>
    </citation>
    <scope>IDENTIFICATION</scope>
</reference>
<evidence type="ECO:0000256" key="13">
    <source>
        <dbReference type="SAM" id="MobiDB-lite"/>
    </source>
</evidence>
<evidence type="ECO:0000313" key="16">
    <source>
        <dbReference type="Proteomes" id="UP001108240"/>
    </source>
</evidence>
<dbReference type="GO" id="GO:0004518">
    <property type="term" value="F:nuclease activity"/>
    <property type="evidence" value="ECO:0007669"/>
    <property type="project" value="UniProtKB-KW"/>
</dbReference>
<protein>
    <recommendedName>
        <fullName evidence="5">Putative nuclease HARBI1</fullName>
    </recommendedName>
    <alternativeName>
        <fullName evidence="11">Harbinger transposase-derived nuclease</fullName>
    </alternativeName>
</protein>
<evidence type="ECO:0000256" key="5">
    <source>
        <dbReference type="ARBA" id="ARBA00015519"/>
    </source>
</evidence>
<organism evidence="15 16">
    <name type="scientific">Cyprinus carpio carpio</name>
    <dbReference type="NCBI Taxonomy" id="630221"/>
    <lineage>
        <taxon>Eukaryota</taxon>
        <taxon>Metazoa</taxon>
        <taxon>Chordata</taxon>
        <taxon>Craniata</taxon>
        <taxon>Vertebrata</taxon>
        <taxon>Euteleostomi</taxon>
        <taxon>Actinopterygii</taxon>
        <taxon>Neopterygii</taxon>
        <taxon>Teleostei</taxon>
        <taxon>Ostariophysi</taxon>
        <taxon>Cypriniformes</taxon>
        <taxon>Cyprinidae</taxon>
        <taxon>Cyprininae</taxon>
        <taxon>Cyprinus</taxon>
    </lineage>
</organism>
<dbReference type="Pfam" id="PF13359">
    <property type="entry name" value="DDE_Tnp_4"/>
    <property type="match status" value="2"/>
</dbReference>
<evidence type="ECO:0000256" key="11">
    <source>
        <dbReference type="ARBA" id="ARBA00030126"/>
    </source>
</evidence>
<dbReference type="InterPro" id="IPR045249">
    <property type="entry name" value="HARBI1-like"/>
</dbReference>
<keyword evidence="9" id="KW-0378">Hydrolase</keyword>
<dbReference type="GeneTree" id="ENSGT00940000154348"/>
<evidence type="ECO:0000256" key="8">
    <source>
        <dbReference type="ARBA" id="ARBA00022723"/>
    </source>
</evidence>
<evidence type="ECO:0000256" key="2">
    <source>
        <dbReference type="ARBA" id="ARBA00004123"/>
    </source>
</evidence>